<accession>A0A8X6Y9N4</accession>
<feature type="compositionally biased region" description="Low complexity" evidence="1">
    <location>
        <begin position="57"/>
        <end position="71"/>
    </location>
</feature>
<keyword evidence="3" id="KW-1185">Reference proteome</keyword>
<dbReference type="Proteomes" id="UP000886998">
    <property type="component" value="Unassembled WGS sequence"/>
</dbReference>
<feature type="region of interest" description="Disordered" evidence="1">
    <location>
        <begin position="1"/>
        <end position="100"/>
    </location>
</feature>
<comment type="caution">
    <text evidence="2">The sequence shown here is derived from an EMBL/GenBank/DDBJ whole genome shotgun (WGS) entry which is preliminary data.</text>
</comment>
<reference evidence="2" key="1">
    <citation type="submission" date="2020-08" db="EMBL/GenBank/DDBJ databases">
        <title>Multicomponent nature underlies the extraordinary mechanical properties of spider dragline silk.</title>
        <authorList>
            <person name="Kono N."/>
            <person name="Nakamura H."/>
            <person name="Mori M."/>
            <person name="Yoshida Y."/>
            <person name="Ohtoshi R."/>
            <person name="Malay A.D."/>
            <person name="Moran D.A.P."/>
            <person name="Tomita M."/>
            <person name="Numata K."/>
            <person name="Arakawa K."/>
        </authorList>
    </citation>
    <scope>NUCLEOTIDE SEQUENCE</scope>
</reference>
<dbReference type="EMBL" id="BMAV01016880">
    <property type="protein sequence ID" value="GFY68097.1"/>
    <property type="molecule type" value="Genomic_DNA"/>
</dbReference>
<name>A0A8X6Y9N4_9ARAC</name>
<protein>
    <submittedName>
        <fullName evidence="2">Rad21_Rec8_N domain-containing protein</fullName>
    </submittedName>
</protein>
<dbReference type="OrthoDB" id="6432906at2759"/>
<gene>
    <name evidence="2" type="primary">AVEN_264741_1</name>
    <name evidence="2" type="ORF">TNIN_208811</name>
</gene>
<dbReference type="AlphaFoldDB" id="A0A8X6Y9N4"/>
<evidence type="ECO:0000313" key="2">
    <source>
        <dbReference type="EMBL" id="GFY68097.1"/>
    </source>
</evidence>
<sequence length="166" mass="18480">MLRQEEMVPSAEEIPAAISMEMQRDETDVTADPSVARNVTGSPVQPMVEEEYVMPSPGAEIPEPEIGGFEETILEKSMPSTCKMSPVSPERTPPPSSSESLTTVLDETMQLIFETLEQSGIPDMTTFSAVLSNITQTKKRVASLFNHLIHVECPIVWWDIRQHHNL</sequence>
<evidence type="ECO:0000256" key="1">
    <source>
        <dbReference type="SAM" id="MobiDB-lite"/>
    </source>
</evidence>
<proteinExistence type="predicted"/>
<organism evidence="2 3">
    <name type="scientific">Trichonephila inaurata madagascariensis</name>
    <dbReference type="NCBI Taxonomy" id="2747483"/>
    <lineage>
        <taxon>Eukaryota</taxon>
        <taxon>Metazoa</taxon>
        <taxon>Ecdysozoa</taxon>
        <taxon>Arthropoda</taxon>
        <taxon>Chelicerata</taxon>
        <taxon>Arachnida</taxon>
        <taxon>Araneae</taxon>
        <taxon>Araneomorphae</taxon>
        <taxon>Entelegynae</taxon>
        <taxon>Araneoidea</taxon>
        <taxon>Nephilidae</taxon>
        <taxon>Trichonephila</taxon>
        <taxon>Trichonephila inaurata</taxon>
    </lineage>
</organism>
<evidence type="ECO:0000313" key="3">
    <source>
        <dbReference type="Proteomes" id="UP000886998"/>
    </source>
</evidence>